<accession>A0A2J8A924</accession>
<organism evidence="3 4">
    <name type="scientific">Tetrabaena socialis</name>
    <dbReference type="NCBI Taxonomy" id="47790"/>
    <lineage>
        <taxon>Eukaryota</taxon>
        <taxon>Viridiplantae</taxon>
        <taxon>Chlorophyta</taxon>
        <taxon>core chlorophytes</taxon>
        <taxon>Chlorophyceae</taxon>
        <taxon>CS clade</taxon>
        <taxon>Chlamydomonadales</taxon>
        <taxon>Tetrabaenaceae</taxon>
        <taxon>Tetrabaena</taxon>
    </lineage>
</organism>
<dbReference type="OrthoDB" id="1535479at2759"/>
<dbReference type="InterPro" id="IPR001611">
    <property type="entry name" value="Leu-rich_rpt"/>
</dbReference>
<name>A0A2J8A924_9CHLO</name>
<keyword evidence="3" id="KW-0808">Transferase</keyword>
<gene>
    <name evidence="3" type="ORF">TSOC_004363</name>
</gene>
<evidence type="ECO:0000256" key="2">
    <source>
        <dbReference type="SAM" id="SignalP"/>
    </source>
</evidence>
<dbReference type="AlphaFoldDB" id="A0A2J8A924"/>
<evidence type="ECO:0000313" key="4">
    <source>
        <dbReference type="Proteomes" id="UP000236333"/>
    </source>
</evidence>
<keyword evidence="4" id="KW-1185">Reference proteome</keyword>
<proteinExistence type="predicted"/>
<sequence length="383" mass="41956">MAAVRRWLMTLMAAALLQHRASARTLERDVYALIAIHQEVHARDPQWAGAMDKWPVHTCAPNGTCTVDPCGLEWEGDGWEGVSCRYQWDWDKSIPRVVTNFHLPKRGLTGTLPKGLALLANITELDMDTNELAGPLPAEWGCLSNLIEIDFSNNRLTGTIPPELVELEVDGNVGLSGCVPDGCPPFQRLCGRFRGPPCPTFTTDTMIGTDVTGTRIRTRCAPLAVYALIAIHQEVRARDPQWAGAMDKWPIHTCAPNGTCAVDPCEWGCLSNLIEIDFSNNRLTGTIPPELVELELDGNPGLYGCVPDGCPPFDRLCGRRVGPPCPSFTTDVVIGTAVDGTRIRARCTPPQGGDQALQAGLRCPDITDFRQPITLEVPRRRRC</sequence>
<evidence type="ECO:0000313" key="3">
    <source>
        <dbReference type="EMBL" id="PNH09019.1"/>
    </source>
</evidence>
<dbReference type="Proteomes" id="UP000236333">
    <property type="component" value="Unassembled WGS sequence"/>
</dbReference>
<dbReference type="PANTHER" id="PTHR48010:SF58">
    <property type="entry name" value="RECEPTOR PROTEIN KINASE-LIKE PROTEIN ZAR1"/>
    <property type="match status" value="1"/>
</dbReference>
<protein>
    <submittedName>
        <fullName evidence="3">Receptor-like protein kinase 2</fullName>
    </submittedName>
</protein>
<comment type="caution">
    <text evidence="3">The sequence shown here is derived from an EMBL/GenBank/DDBJ whole genome shotgun (WGS) entry which is preliminary data.</text>
</comment>
<dbReference type="EMBL" id="PGGS01000107">
    <property type="protein sequence ID" value="PNH09019.1"/>
    <property type="molecule type" value="Genomic_DNA"/>
</dbReference>
<dbReference type="PANTHER" id="PTHR48010">
    <property type="entry name" value="OS05G0588300 PROTEIN"/>
    <property type="match status" value="1"/>
</dbReference>
<dbReference type="SUPFAM" id="SSF52058">
    <property type="entry name" value="L domain-like"/>
    <property type="match status" value="1"/>
</dbReference>
<dbReference type="Pfam" id="PF00560">
    <property type="entry name" value="LRR_1"/>
    <property type="match status" value="2"/>
</dbReference>
<feature type="chain" id="PRO_5014408084" evidence="2">
    <location>
        <begin position="24"/>
        <end position="383"/>
    </location>
</feature>
<keyword evidence="2" id="KW-0732">Signal</keyword>
<dbReference type="GO" id="GO:0005930">
    <property type="term" value="C:axoneme"/>
    <property type="evidence" value="ECO:0007669"/>
    <property type="project" value="UniProtKB-SubCell"/>
</dbReference>
<keyword evidence="3" id="KW-0675">Receptor</keyword>
<dbReference type="GO" id="GO:0016301">
    <property type="term" value="F:kinase activity"/>
    <property type="evidence" value="ECO:0007669"/>
    <property type="project" value="UniProtKB-KW"/>
</dbReference>
<feature type="signal peptide" evidence="2">
    <location>
        <begin position="1"/>
        <end position="23"/>
    </location>
</feature>
<reference evidence="3 4" key="1">
    <citation type="journal article" date="2017" name="Mol. Biol. Evol.">
        <title>The 4-celled Tetrabaena socialis nuclear genome reveals the essential components for genetic control of cell number at the origin of multicellularity in the volvocine lineage.</title>
        <authorList>
            <person name="Featherston J."/>
            <person name="Arakaki Y."/>
            <person name="Hanschen E.R."/>
            <person name="Ferris P.J."/>
            <person name="Michod R.E."/>
            <person name="Olson B.J.S.C."/>
            <person name="Nozaki H."/>
            <person name="Durand P.M."/>
        </authorList>
    </citation>
    <scope>NUCLEOTIDE SEQUENCE [LARGE SCALE GENOMIC DNA]</scope>
    <source>
        <strain evidence="3 4">NIES-571</strain>
    </source>
</reference>
<dbReference type="InterPro" id="IPR050994">
    <property type="entry name" value="At_inactive_RLKs"/>
</dbReference>
<dbReference type="Gene3D" id="3.80.10.10">
    <property type="entry name" value="Ribonuclease Inhibitor"/>
    <property type="match status" value="1"/>
</dbReference>
<keyword evidence="3" id="KW-0418">Kinase</keyword>
<dbReference type="InterPro" id="IPR032675">
    <property type="entry name" value="LRR_dom_sf"/>
</dbReference>
<comment type="subcellular location">
    <subcellularLocation>
        <location evidence="1">Cytoplasm</location>
        <location evidence="1">Cytoskeleton</location>
        <location evidence="1">Cilium axoneme</location>
    </subcellularLocation>
</comment>
<evidence type="ECO:0000256" key="1">
    <source>
        <dbReference type="ARBA" id="ARBA00004430"/>
    </source>
</evidence>